<name>A0AA39IVJ5_9AGAR</name>
<reference evidence="2" key="1">
    <citation type="submission" date="2023-06" db="EMBL/GenBank/DDBJ databases">
        <authorList>
            <consortium name="Lawrence Berkeley National Laboratory"/>
            <person name="Ahrendt S."/>
            <person name="Sahu N."/>
            <person name="Indic B."/>
            <person name="Wong-Bajracharya J."/>
            <person name="Merenyi Z."/>
            <person name="Ke H.-M."/>
            <person name="Monk M."/>
            <person name="Kocsube S."/>
            <person name="Drula E."/>
            <person name="Lipzen A."/>
            <person name="Balint B."/>
            <person name="Henrissat B."/>
            <person name="Andreopoulos B."/>
            <person name="Martin F.M."/>
            <person name="Harder C.B."/>
            <person name="Rigling D."/>
            <person name="Ford K.L."/>
            <person name="Foster G.D."/>
            <person name="Pangilinan J."/>
            <person name="Papanicolaou A."/>
            <person name="Barry K."/>
            <person name="LaButti K."/>
            <person name="Viragh M."/>
            <person name="Koriabine M."/>
            <person name="Yan M."/>
            <person name="Riley R."/>
            <person name="Champramary S."/>
            <person name="Plett K.L."/>
            <person name="Tsai I.J."/>
            <person name="Slot J."/>
            <person name="Sipos G."/>
            <person name="Plett J."/>
            <person name="Nagy L.G."/>
            <person name="Grigoriev I.V."/>
        </authorList>
    </citation>
    <scope>NUCLEOTIDE SEQUENCE</scope>
    <source>
        <strain evidence="2">FPL87.14</strain>
    </source>
</reference>
<feature type="transmembrane region" description="Helical" evidence="1">
    <location>
        <begin position="32"/>
        <end position="54"/>
    </location>
</feature>
<proteinExistence type="predicted"/>
<dbReference type="EMBL" id="JAUEPT010000146">
    <property type="protein sequence ID" value="KAK0430529.1"/>
    <property type="molecule type" value="Genomic_DNA"/>
</dbReference>
<evidence type="ECO:0000256" key="1">
    <source>
        <dbReference type="SAM" id="Phobius"/>
    </source>
</evidence>
<dbReference type="AlphaFoldDB" id="A0AA39IVJ5"/>
<keyword evidence="1" id="KW-1133">Transmembrane helix</keyword>
<organism evidence="2 3">
    <name type="scientific">Armillaria borealis</name>
    <dbReference type="NCBI Taxonomy" id="47425"/>
    <lineage>
        <taxon>Eukaryota</taxon>
        <taxon>Fungi</taxon>
        <taxon>Dikarya</taxon>
        <taxon>Basidiomycota</taxon>
        <taxon>Agaricomycotina</taxon>
        <taxon>Agaricomycetes</taxon>
        <taxon>Agaricomycetidae</taxon>
        <taxon>Agaricales</taxon>
        <taxon>Marasmiineae</taxon>
        <taxon>Physalacriaceae</taxon>
        <taxon>Armillaria</taxon>
    </lineage>
</organism>
<comment type="caution">
    <text evidence="2">The sequence shown here is derived from an EMBL/GenBank/DDBJ whole genome shotgun (WGS) entry which is preliminary data.</text>
</comment>
<keyword evidence="3" id="KW-1185">Reference proteome</keyword>
<evidence type="ECO:0000313" key="3">
    <source>
        <dbReference type="Proteomes" id="UP001175226"/>
    </source>
</evidence>
<keyword evidence="1" id="KW-0472">Membrane</keyword>
<dbReference type="Proteomes" id="UP001175226">
    <property type="component" value="Unassembled WGS sequence"/>
</dbReference>
<gene>
    <name evidence="2" type="ORF">EV421DRAFT_1744004</name>
</gene>
<sequence>MQIQILNYNPRFVTWMEFKIRGGDDQLSRKNIFIVISSAGVFPVVAAGSSAVLFHGYNIPQESNDKVEIQTQMLNYNSQLESRARRNQQWNLDVPLPRPSTGTHIGGVLQIETAQRVCIVLGESLKPFIVDVEEKGEHGMRQLTQYQLLYLSVWFLFSGE</sequence>
<protein>
    <submittedName>
        <fullName evidence="2">Uncharacterized protein</fullName>
    </submittedName>
</protein>
<evidence type="ECO:0000313" key="2">
    <source>
        <dbReference type="EMBL" id="KAK0430529.1"/>
    </source>
</evidence>
<accession>A0AA39IVJ5</accession>
<keyword evidence="1" id="KW-0812">Transmembrane</keyword>